<dbReference type="STRING" id="1125876.SAMN05443292_1879"/>
<dbReference type="SMART" id="SM00849">
    <property type="entry name" value="Lactamase_B"/>
    <property type="match status" value="1"/>
</dbReference>
<dbReference type="CDD" id="cd00158">
    <property type="entry name" value="RHOD"/>
    <property type="match status" value="2"/>
</dbReference>
<evidence type="ECO:0000256" key="1">
    <source>
        <dbReference type="ARBA" id="ARBA00022723"/>
    </source>
</evidence>
<organism evidence="3 4">
    <name type="scientific">Halpernia frigidisoli</name>
    <dbReference type="NCBI Taxonomy" id="1125876"/>
    <lineage>
        <taxon>Bacteria</taxon>
        <taxon>Pseudomonadati</taxon>
        <taxon>Bacteroidota</taxon>
        <taxon>Flavobacteriia</taxon>
        <taxon>Flavobacteriales</taxon>
        <taxon>Weeksellaceae</taxon>
        <taxon>Chryseobacterium group</taxon>
        <taxon>Halpernia</taxon>
    </lineage>
</organism>
<dbReference type="AlphaFoldDB" id="A0A1I3GJG4"/>
<feature type="domain" description="Rhodanese" evidence="2">
    <location>
        <begin position="260"/>
        <end position="286"/>
    </location>
</feature>
<dbReference type="Gene3D" id="3.40.250.10">
    <property type="entry name" value="Rhodanese-like domain"/>
    <property type="match status" value="2"/>
</dbReference>
<gene>
    <name evidence="3" type="ORF">SAMN05443292_1879</name>
</gene>
<reference evidence="3 4" key="1">
    <citation type="submission" date="2016-10" db="EMBL/GenBank/DDBJ databases">
        <authorList>
            <person name="de Groot N.N."/>
        </authorList>
    </citation>
    <scope>NUCLEOTIDE SEQUENCE [LARGE SCALE GENOMIC DNA]</scope>
    <source>
        <strain evidence="3 4">DSM 26000</strain>
    </source>
</reference>
<sequence length="449" mass="50253">MTIKQFEYKPLSHYSYAIISEGKMAVIDPERNPQQYYDFAKANNAEIVAVFETHPHADFVSSHLQIHDETGAKIYVSEKLGADYPHETFDDGISLMLGEVILSAMNTPGHSPDSITIVAKHKNETVLFTGDTLFIGDVGRPDLRENAGNMTAKREELAKMMYETITFKFANLSDESVVFPTHGAGSLCGKNLSDKPSSTLGNERKSNWAFKKQTEEEFLNVILNGQPSIPAYFGFDVDLNKKGAQHSENFIKNISFKENAKSDGLIIDVRSEESFKKNHLKGSINIQAASETSKFETWLGTVIKPDEKFTVVVENINDKENILQRIAKIGYETLVKSVITLANEDLKTMEKLNLEAFKKNPNNYTIVDVRNQSEIDEGQYFENALAHPLTNLRETAKDIPLDKNIVVHCAGGYRSAVASSIIENVFPDLKVFDLGEDIGEFEIIKKINI</sequence>
<dbReference type="GO" id="GO:0046872">
    <property type="term" value="F:metal ion binding"/>
    <property type="evidence" value="ECO:0007669"/>
    <property type="project" value="UniProtKB-KW"/>
</dbReference>
<dbReference type="InterPro" id="IPR036866">
    <property type="entry name" value="RibonucZ/Hydroxyglut_hydro"/>
</dbReference>
<dbReference type="GO" id="GO:0006749">
    <property type="term" value="P:glutathione metabolic process"/>
    <property type="evidence" value="ECO:0007669"/>
    <property type="project" value="InterPro"/>
</dbReference>
<keyword evidence="1" id="KW-0479">Metal-binding</keyword>
<evidence type="ECO:0000259" key="2">
    <source>
        <dbReference type="PROSITE" id="PS50206"/>
    </source>
</evidence>
<dbReference type="EMBL" id="FOQT01000003">
    <property type="protein sequence ID" value="SFI23645.1"/>
    <property type="molecule type" value="Genomic_DNA"/>
</dbReference>
<dbReference type="InterPro" id="IPR036873">
    <property type="entry name" value="Rhodanese-like_dom_sf"/>
</dbReference>
<evidence type="ECO:0000313" key="4">
    <source>
        <dbReference type="Proteomes" id="UP000198931"/>
    </source>
</evidence>
<proteinExistence type="predicted"/>
<dbReference type="Proteomes" id="UP000198931">
    <property type="component" value="Unassembled WGS sequence"/>
</dbReference>
<dbReference type="RefSeq" id="WP_090079951.1">
    <property type="nucleotide sequence ID" value="NZ_FOQT01000003.1"/>
</dbReference>
<dbReference type="PROSITE" id="PS50206">
    <property type="entry name" value="RHODANESE_3"/>
    <property type="match status" value="2"/>
</dbReference>
<feature type="domain" description="Rhodanese" evidence="2">
    <location>
        <begin position="360"/>
        <end position="421"/>
    </location>
</feature>
<dbReference type="Pfam" id="PF00581">
    <property type="entry name" value="Rhodanese"/>
    <property type="match status" value="2"/>
</dbReference>
<dbReference type="InterPro" id="IPR001279">
    <property type="entry name" value="Metallo-B-lactamas"/>
</dbReference>
<dbReference type="InterPro" id="IPR044528">
    <property type="entry name" value="POD-like_MBL-fold"/>
</dbReference>
<dbReference type="SUPFAM" id="SSF56281">
    <property type="entry name" value="Metallo-hydrolase/oxidoreductase"/>
    <property type="match status" value="1"/>
</dbReference>
<dbReference type="GO" id="GO:0050313">
    <property type="term" value="F:sulfur dioxygenase activity"/>
    <property type="evidence" value="ECO:0007669"/>
    <property type="project" value="InterPro"/>
</dbReference>
<dbReference type="SUPFAM" id="SSF52821">
    <property type="entry name" value="Rhodanese/Cell cycle control phosphatase"/>
    <property type="match status" value="2"/>
</dbReference>
<accession>A0A1I3GJG4</accession>
<keyword evidence="4" id="KW-1185">Reference proteome</keyword>
<name>A0A1I3GJG4_9FLAO</name>
<dbReference type="CDD" id="cd07724">
    <property type="entry name" value="POD-like_MBL-fold"/>
    <property type="match status" value="1"/>
</dbReference>
<protein>
    <submittedName>
        <fullName evidence="3">Glyoxylase, beta-lactamase superfamily II</fullName>
    </submittedName>
</protein>
<dbReference type="PANTHER" id="PTHR43084">
    <property type="entry name" value="PERSULFIDE DIOXYGENASE ETHE1"/>
    <property type="match status" value="1"/>
</dbReference>
<dbReference type="InterPro" id="IPR051682">
    <property type="entry name" value="Mito_Persulfide_Diox"/>
</dbReference>
<dbReference type="PANTHER" id="PTHR43084:SF1">
    <property type="entry name" value="PERSULFIDE DIOXYGENASE ETHE1, MITOCHONDRIAL"/>
    <property type="match status" value="1"/>
</dbReference>
<dbReference type="GO" id="GO:0070813">
    <property type="term" value="P:hydrogen sulfide metabolic process"/>
    <property type="evidence" value="ECO:0007669"/>
    <property type="project" value="TreeGrafter"/>
</dbReference>
<dbReference type="InterPro" id="IPR001763">
    <property type="entry name" value="Rhodanese-like_dom"/>
</dbReference>
<evidence type="ECO:0000313" key="3">
    <source>
        <dbReference type="EMBL" id="SFI23645.1"/>
    </source>
</evidence>
<dbReference type="OrthoDB" id="9784009at2"/>
<dbReference type="Pfam" id="PF00753">
    <property type="entry name" value="Lactamase_B"/>
    <property type="match status" value="1"/>
</dbReference>
<dbReference type="Gene3D" id="3.60.15.10">
    <property type="entry name" value="Ribonuclease Z/Hydroxyacylglutathione hydrolase-like"/>
    <property type="match status" value="1"/>
</dbReference>